<evidence type="ECO:0000256" key="1">
    <source>
        <dbReference type="SAM" id="MobiDB-lite"/>
    </source>
</evidence>
<gene>
    <name evidence="2" type="ORF">BON22_2445</name>
</gene>
<feature type="compositionally biased region" description="Low complexity" evidence="1">
    <location>
        <begin position="73"/>
        <end position="82"/>
    </location>
</feature>
<organism evidence="2 3">
    <name type="scientific">Cyberlindnera fabianii</name>
    <name type="common">Yeast</name>
    <name type="synonym">Hansenula fabianii</name>
    <dbReference type="NCBI Taxonomy" id="36022"/>
    <lineage>
        <taxon>Eukaryota</taxon>
        <taxon>Fungi</taxon>
        <taxon>Dikarya</taxon>
        <taxon>Ascomycota</taxon>
        <taxon>Saccharomycotina</taxon>
        <taxon>Saccharomycetes</taxon>
        <taxon>Phaffomycetales</taxon>
        <taxon>Phaffomycetaceae</taxon>
        <taxon>Cyberlindnera</taxon>
    </lineage>
</organism>
<protein>
    <submittedName>
        <fullName evidence="2">Uncharacterized protein</fullName>
    </submittedName>
</protein>
<evidence type="ECO:0000313" key="3">
    <source>
        <dbReference type="Proteomes" id="UP000189513"/>
    </source>
</evidence>
<dbReference type="VEuPathDB" id="FungiDB:BON22_2445"/>
<reference evidence="3" key="1">
    <citation type="journal article" date="2017" name="Genome Announc.">
        <title>Genome sequences of Cyberlindnera fabianii 65, Pichia kudriavzevii 129, and Saccharomyces cerevisiae 131 isolated from fermented masau fruits in Zimbabwe.</title>
        <authorList>
            <person name="van Rijswijck I.M.H."/>
            <person name="Derks M.F.L."/>
            <person name="Abee T."/>
            <person name="de Ridder D."/>
            <person name="Smid E.J."/>
        </authorList>
    </citation>
    <scope>NUCLEOTIDE SEQUENCE [LARGE SCALE GENOMIC DNA]</scope>
    <source>
        <strain evidence="3">65</strain>
    </source>
</reference>
<dbReference type="EMBL" id="MPUK01000004">
    <property type="protein sequence ID" value="ONH67433.1"/>
    <property type="molecule type" value="Genomic_DNA"/>
</dbReference>
<proteinExistence type="predicted"/>
<dbReference type="Proteomes" id="UP000189513">
    <property type="component" value="Unassembled WGS sequence"/>
</dbReference>
<accession>A0A1V2L6E5</accession>
<dbReference type="OMA" id="HTETTAI"/>
<evidence type="ECO:0000313" key="2">
    <source>
        <dbReference type="EMBL" id="ONH67433.1"/>
    </source>
</evidence>
<name>A0A1V2L6E5_CYBFA</name>
<feature type="region of interest" description="Disordered" evidence="1">
    <location>
        <begin position="28"/>
        <end position="82"/>
    </location>
</feature>
<comment type="caution">
    <text evidence="2">The sequence shown here is derived from an EMBL/GenBank/DDBJ whole genome shotgun (WGS) entry which is preliminary data.</text>
</comment>
<sequence>MLMMRTRYPSSLSSCSISRLIRHHSTKPPSYFSDHIPPTSPNTPAPLFSHNVSHSPSTSINRATTSLPPSDSSSATTNGNGTTRTALRDVSILISILALTYFAVDSYKTSLLLEQKMVEQGVAHMKGLAVAQNNFNQQRKKKEIMALNERRAAQKREMKMVYHIAMLRKQLVDKGLKPIEIDEALREFEKNVKLETSISNVSGTALWVIDESRE</sequence>
<feature type="compositionally biased region" description="Polar residues" evidence="1">
    <location>
        <begin position="50"/>
        <end position="72"/>
    </location>
</feature>
<dbReference type="AlphaFoldDB" id="A0A1V2L6E5"/>
<keyword evidence="3" id="KW-1185">Reference proteome</keyword>